<gene>
    <name evidence="1" type="ORF">PBRA_001655</name>
</gene>
<proteinExistence type="predicted"/>
<dbReference type="Proteomes" id="UP000039324">
    <property type="component" value="Unassembled WGS sequence"/>
</dbReference>
<dbReference type="AlphaFoldDB" id="A0A0G4J005"/>
<dbReference type="EMBL" id="CDSF01000101">
    <property type="protein sequence ID" value="CEP00601.1"/>
    <property type="molecule type" value="Genomic_DNA"/>
</dbReference>
<name>A0A0G4J005_PLABS</name>
<organism evidence="1 2">
    <name type="scientific">Plasmodiophora brassicae</name>
    <name type="common">Clubroot disease agent</name>
    <dbReference type="NCBI Taxonomy" id="37360"/>
    <lineage>
        <taxon>Eukaryota</taxon>
        <taxon>Sar</taxon>
        <taxon>Rhizaria</taxon>
        <taxon>Endomyxa</taxon>
        <taxon>Phytomyxea</taxon>
        <taxon>Plasmodiophorida</taxon>
        <taxon>Plasmodiophoridae</taxon>
        <taxon>Plasmodiophora</taxon>
    </lineage>
</organism>
<evidence type="ECO:0000313" key="1">
    <source>
        <dbReference type="EMBL" id="CEP00601.1"/>
    </source>
</evidence>
<accession>A0A0G4J005</accession>
<protein>
    <submittedName>
        <fullName evidence="1">Uncharacterized protein</fullName>
    </submittedName>
</protein>
<reference evidence="1 2" key="1">
    <citation type="submission" date="2015-02" db="EMBL/GenBank/DDBJ databases">
        <authorList>
            <person name="Chooi Y.-H."/>
        </authorList>
    </citation>
    <scope>NUCLEOTIDE SEQUENCE [LARGE SCALE GENOMIC DNA]</scope>
    <source>
        <strain evidence="1">E3</strain>
    </source>
</reference>
<sequence length="153" mass="16642">MPTFGPTPAPTPSSEPCVPHLHPHHYVYGRHHDHREISKSSLDNVPASSVPTGARLMLHLFLPVFASQPVFVNVVANTRQIGRAFIMGGPNDEVAIATGPGLHRLLDVTRAYHAFLGKPDAQPVQLSFTTTKSPADDAPRATLLSAYFEWICS</sequence>
<evidence type="ECO:0000313" key="2">
    <source>
        <dbReference type="Proteomes" id="UP000039324"/>
    </source>
</evidence>
<keyword evidence="2" id="KW-1185">Reference proteome</keyword>